<evidence type="ECO:0000313" key="2">
    <source>
        <dbReference type="EMBL" id="KKP07023.1"/>
    </source>
</evidence>
<evidence type="ECO:0000256" key="1">
    <source>
        <dbReference type="SAM" id="MobiDB-lite"/>
    </source>
</evidence>
<dbReference type="Proteomes" id="UP000034112">
    <property type="component" value="Unassembled WGS sequence"/>
</dbReference>
<comment type="caution">
    <text evidence="2">The sequence shown here is derived from an EMBL/GenBank/DDBJ whole genome shotgun (WGS) entry which is preliminary data.</text>
</comment>
<reference evidence="3" key="1">
    <citation type="journal article" date="2015" name="Genome Announc.">
        <title>Draft whole-genome sequence of the biocontrol agent Trichoderma harzianum T6776.</title>
        <authorList>
            <person name="Baroncelli R."/>
            <person name="Piaggeschi G."/>
            <person name="Fiorini L."/>
            <person name="Bertolini E."/>
            <person name="Zapparata A."/>
            <person name="Pe M.E."/>
            <person name="Sarrocco S."/>
            <person name="Vannacci G."/>
        </authorList>
    </citation>
    <scope>NUCLEOTIDE SEQUENCE [LARGE SCALE GENOMIC DNA]</scope>
    <source>
        <strain evidence="3">T6776</strain>
    </source>
</reference>
<organism evidence="2 3">
    <name type="scientific">Trichoderma harzianum</name>
    <name type="common">Hypocrea lixii</name>
    <dbReference type="NCBI Taxonomy" id="5544"/>
    <lineage>
        <taxon>Eukaryota</taxon>
        <taxon>Fungi</taxon>
        <taxon>Dikarya</taxon>
        <taxon>Ascomycota</taxon>
        <taxon>Pezizomycotina</taxon>
        <taxon>Sordariomycetes</taxon>
        <taxon>Hypocreomycetidae</taxon>
        <taxon>Hypocreales</taxon>
        <taxon>Hypocreaceae</taxon>
        <taxon>Trichoderma</taxon>
    </lineage>
</organism>
<dbReference type="AlphaFoldDB" id="A0A0F9Y4R0"/>
<gene>
    <name evidence="2" type="ORF">THAR02_00902</name>
</gene>
<dbReference type="OMA" id="IAWAHRD"/>
<evidence type="ECO:0000313" key="3">
    <source>
        <dbReference type="Proteomes" id="UP000034112"/>
    </source>
</evidence>
<proteinExistence type="predicted"/>
<dbReference type="OrthoDB" id="5240423at2759"/>
<dbReference type="EMBL" id="JOKZ01000014">
    <property type="protein sequence ID" value="KKP07023.1"/>
    <property type="molecule type" value="Genomic_DNA"/>
</dbReference>
<feature type="region of interest" description="Disordered" evidence="1">
    <location>
        <begin position="289"/>
        <end position="349"/>
    </location>
</feature>
<protein>
    <submittedName>
        <fullName evidence="2">Uncharacterized protein</fullName>
    </submittedName>
</protein>
<name>A0A0F9Y4R0_TRIHA</name>
<accession>A0A0F9Y4R0</accession>
<feature type="compositionally biased region" description="Polar residues" evidence="1">
    <location>
        <begin position="307"/>
        <end position="337"/>
    </location>
</feature>
<sequence>MIKVFSSIRSTYRAVSVAIDGENISNDMRRSLELVRTCNQDLQELIRLRNEHLRLLEKQPQTLERLNSIIEKVHNGLLEASRIVEKYRPELHSGKKSLQTQIAWAHRDSQEFQAMGPTMSQHNATILAEISFLRSLTIITTQSKPEEAKEIEILCSDDKTLFNNLELLEDFMGDVSGSRDLLPASPPAPPPPPAVQVNARASMPNLLINQEYCDLPEPVIPNIIPQQQPIASLLAPGQTSTVQTLNGQRLEDGNQRNNRVVLNQADHSGLSLLFGDELDLNFDLLPKHHPQHTRAQSSDTMHKPSIPSFSPSSTNGGTVNSTPLTRYSLTSQPSTLSHPKLNKTPGQDREQCHLQNGMRIWPKTQARKVGGIGDIFRDSFIHSIHYLTIT</sequence>